<gene>
    <name evidence="3" type="ORF">LVIROSA_LOCUS4589</name>
</gene>
<evidence type="ECO:0000313" key="4">
    <source>
        <dbReference type="Proteomes" id="UP001157418"/>
    </source>
</evidence>
<proteinExistence type="predicted"/>
<feature type="transmembrane region" description="Helical" evidence="2">
    <location>
        <begin position="16"/>
        <end position="36"/>
    </location>
</feature>
<evidence type="ECO:0000256" key="2">
    <source>
        <dbReference type="SAM" id="Phobius"/>
    </source>
</evidence>
<reference evidence="3 4" key="1">
    <citation type="submission" date="2022-01" db="EMBL/GenBank/DDBJ databases">
        <authorList>
            <person name="Xiong W."/>
            <person name="Schranz E."/>
        </authorList>
    </citation>
    <scope>NUCLEOTIDE SEQUENCE [LARGE SCALE GENOMIC DNA]</scope>
</reference>
<dbReference type="AlphaFoldDB" id="A0AAU9LWP7"/>
<organism evidence="3 4">
    <name type="scientific">Lactuca virosa</name>
    <dbReference type="NCBI Taxonomy" id="75947"/>
    <lineage>
        <taxon>Eukaryota</taxon>
        <taxon>Viridiplantae</taxon>
        <taxon>Streptophyta</taxon>
        <taxon>Embryophyta</taxon>
        <taxon>Tracheophyta</taxon>
        <taxon>Spermatophyta</taxon>
        <taxon>Magnoliopsida</taxon>
        <taxon>eudicotyledons</taxon>
        <taxon>Gunneridae</taxon>
        <taxon>Pentapetalae</taxon>
        <taxon>asterids</taxon>
        <taxon>campanulids</taxon>
        <taxon>Asterales</taxon>
        <taxon>Asteraceae</taxon>
        <taxon>Cichorioideae</taxon>
        <taxon>Cichorieae</taxon>
        <taxon>Lactucinae</taxon>
        <taxon>Lactuca</taxon>
    </lineage>
</organism>
<dbReference type="EMBL" id="CAKMRJ010000002">
    <property type="protein sequence ID" value="CAH1416853.1"/>
    <property type="molecule type" value="Genomic_DNA"/>
</dbReference>
<dbReference type="PANTHER" id="PTHR33237:SF50">
    <property type="entry name" value="TRANSMEMBRANE PROTEIN"/>
    <property type="match status" value="1"/>
</dbReference>
<comment type="caution">
    <text evidence="3">The sequence shown here is derived from an EMBL/GenBank/DDBJ whole genome shotgun (WGS) entry which is preliminary data.</text>
</comment>
<evidence type="ECO:0008006" key="5">
    <source>
        <dbReference type="Google" id="ProtNLM"/>
    </source>
</evidence>
<name>A0AAU9LWP7_9ASTR</name>
<sequence length="183" mass="19958">MVRLSVMHVANNHVGISIPLGIGLFVMATAIVALCANHAKRASRKDQGSSDNIGGTTEKMCDSSREDNYQEKFAPRSPLKSPKQLITTISNKAMTSFIVNHKRGRGHDGGRGGDAMVEEGFGQGGLWQKEILMGVKCQPPEFSGVIYYNCDGHQVSEFPPRSPRSPRVAHSPDFTFPMIRSSV</sequence>
<accession>A0AAU9LWP7</accession>
<dbReference type="PANTHER" id="PTHR33237">
    <property type="entry name" value="F2P16.13 PROTEIN-RELATED"/>
    <property type="match status" value="1"/>
</dbReference>
<keyword evidence="2" id="KW-0472">Membrane</keyword>
<feature type="region of interest" description="Disordered" evidence="1">
    <location>
        <begin position="43"/>
        <end position="77"/>
    </location>
</feature>
<evidence type="ECO:0000313" key="3">
    <source>
        <dbReference type="EMBL" id="CAH1416853.1"/>
    </source>
</evidence>
<keyword evidence="2" id="KW-1133">Transmembrane helix</keyword>
<protein>
    <recommendedName>
        <fullName evidence="5">Transmembrane protein</fullName>
    </recommendedName>
</protein>
<feature type="compositionally biased region" description="Basic and acidic residues" evidence="1">
    <location>
        <begin position="59"/>
        <end position="74"/>
    </location>
</feature>
<keyword evidence="2" id="KW-0812">Transmembrane</keyword>
<dbReference type="Proteomes" id="UP001157418">
    <property type="component" value="Unassembled WGS sequence"/>
</dbReference>
<keyword evidence="4" id="KW-1185">Reference proteome</keyword>
<evidence type="ECO:0000256" key="1">
    <source>
        <dbReference type="SAM" id="MobiDB-lite"/>
    </source>
</evidence>